<evidence type="ECO:0000313" key="3">
    <source>
        <dbReference type="EMBL" id="KEO55852.1"/>
    </source>
</evidence>
<dbReference type="EMBL" id="AUNC01000023">
    <property type="protein sequence ID" value="KEO55852.1"/>
    <property type="molecule type" value="Genomic_DNA"/>
</dbReference>
<protein>
    <submittedName>
        <fullName evidence="3">Antifreeze glycopeptide polyprotein</fullName>
    </submittedName>
</protein>
<accession>A0ABR4TNY7</accession>
<evidence type="ECO:0000256" key="2">
    <source>
        <dbReference type="SAM" id="SignalP"/>
    </source>
</evidence>
<comment type="caution">
    <text evidence="3">The sequence shown here is derived from an EMBL/GenBank/DDBJ whole genome shotgun (WGS) entry which is preliminary data.</text>
</comment>
<sequence length="669" mass="71024">MRLRSRLLMQSCFVTMMAGTGITLPVAFANAQAPVPLFLKQEAEQNANSQPDATAPATGGNSGPNSNFGQGTGTLPDTFPSDPDAVQTVTLQAVDAEAVGTLGRERGGFGADMWNGTSRETAARLLTDIPAMPATHTGRDLARRLLLSIAAVPDDHKEISMLETRAAKLINMGELDGAIDLVRATPQGARGSLLAQAEVNALMIAGKLDDACAAIDGYSNSFDDIFWLKAAVMCALHANDRTSASFSTDLVREMEGETDKTFFGLVSAIRNGSAPSQDILNSLNTLRPIDIALLEIAKQSIPTNQLETGNAAAILGMINARATSTDVRLEAARKAEKLGLIEAAQLRKIYSDVSFDADAIANALDDAPEGVQARQYAKLYQAATKSDVAAVRAEILAALYESAIINGDFVQVSRLTSDLLTDIPVNSDFSWFAIDALKSSIAANNMERASGWLQTAKNSSNPGNDIESRLILLYPVLALAGLEDTGTPTATEMADGSNGSVTVNLPDDGATTPVRYGLGGAVTLTPPAKTSAPMNDAQAKHRARMTEWQEMDAARGDQIQAKRDSELIFSLFDGFGIEVPIALWDALLTAPYLDERQTVSTAVNHHLETAAMNMQRGKTVALAIHAQQVAGVPNGDPKDLSDAVAALNHIGLNREARRLAVEILMARSQ</sequence>
<feature type="compositionally biased region" description="Polar residues" evidence="1">
    <location>
        <begin position="63"/>
        <end position="75"/>
    </location>
</feature>
<name>A0ABR4TNY7_9PROT</name>
<dbReference type="Proteomes" id="UP000027463">
    <property type="component" value="Unassembled WGS sequence"/>
</dbReference>
<organism evidence="3 4">
    <name type="scientific">Thalassospira permensis NBRC 106175</name>
    <dbReference type="NCBI Taxonomy" id="1353532"/>
    <lineage>
        <taxon>Bacteria</taxon>
        <taxon>Pseudomonadati</taxon>
        <taxon>Pseudomonadota</taxon>
        <taxon>Alphaproteobacteria</taxon>
        <taxon>Rhodospirillales</taxon>
        <taxon>Thalassospiraceae</taxon>
        <taxon>Thalassospira</taxon>
    </lineage>
</organism>
<reference evidence="3 4" key="1">
    <citation type="submission" date="2013-07" db="EMBL/GenBank/DDBJ databases">
        <title>Thalassospira permensis NBRC 106175 Genome Sequencing.</title>
        <authorList>
            <person name="Lai Q."/>
            <person name="Shao Z."/>
        </authorList>
    </citation>
    <scope>NUCLEOTIDE SEQUENCE [LARGE SCALE GENOMIC DNA]</scope>
    <source>
        <strain evidence="3 4">NBRC 106175</strain>
    </source>
</reference>
<keyword evidence="4" id="KW-1185">Reference proteome</keyword>
<feature type="region of interest" description="Disordered" evidence="1">
    <location>
        <begin position="44"/>
        <end position="84"/>
    </location>
</feature>
<keyword evidence="2" id="KW-0732">Signal</keyword>
<gene>
    <name evidence="3" type="ORF">SMB34_05400</name>
</gene>
<evidence type="ECO:0000313" key="4">
    <source>
        <dbReference type="Proteomes" id="UP000027463"/>
    </source>
</evidence>
<feature type="chain" id="PRO_5046028813" evidence="2">
    <location>
        <begin position="19"/>
        <end position="669"/>
    </location>
</feature>
<evidence type="ECO:0000256" key="1">
    <source>
        <dbReference type="SAM" id="MobiDB-lite"/>
    </source>
</evidence>
<proteinExistence type="predicted"/>
<feature type="signal peptide" evidence="2">
    <location>
        <begin position="1"/>
        <end position="18"/>
    </location>
</feature>